<name>A0ABZ3IP31_9FIRM</name>
<keyword evidence="2" id="KW-0547">Nucleotide-binding</keyword>
<dbReference type="SUPFAM" id="SSF52540">
    <property type="entry name" value="P-loop containing nucleoside triphosphate hydrolases"/>
    <property type="match status" value="1"/>
</dbReference>
<dbReference type="Proteomes" id="UP000216752">
    <property type="component" value="Chromosome"/>
</dbReference>
<dbReference type="Gene3D" id="3.40.50.300">
    <property type="entry name" value="P-loop containing nucleotide triphosphate hydrolases"/>
    <property type="match status" value="1"/>
</dbReference>
<evidence type="ECO:0000313" key="7">
    <source>
        <dbReference type="Proteomes" id="UP000216752"/>
    </source>
</evidence>
<dbReference type="InterPro" id="IPR027417">
    <property type="entry name" value="P-loop_NTPase"/>
</dbReference>
<evidence type="ECO:0000256" key="1">
    <source>
        <dbReference type="ARBA" id="ARBA00022448"/>
    </source>
</evidence>
<keyword evidence="7" id="KW-1185">Reference proteome</keyword>
<gene>
    <name evidence="6" type="primary">yxlF</name>
    <name evidence="6" type="ORF">SPSIL_036800</name>
</gene>
<keyword evidence="3" id="KW-0201">Cytochrome c-type biogenesis</keyword>
<dbReference type="PANTHER" id="PTHR42939">
    <property type="entry name" value="ABC TRANSPORTER ATP-BINDING PROTEIN ALBC-RELATED"/>
    <property type="match status" value="1"/>
</dbReference>
<sequence>MEQTIQVELTDVAKYYGMRRLFEHISINLKSGEHLAVTGPNGSGKSTLLKIIAGLVRPSAGTVQLWANSNRKIGQSDRSRFIGLISPEIVFYSSLTAYENIRLMTRAAGMNVPPEDIKSCLQTIGLLDRFHDLVANYSTGMHQRLKFALLLALQPPLWLLDEPSSNLDAAGKQLIADLIQQALASQTAIIMATNEAEEANYAQKKISLA</sequence>
<reference evidence="6" key="1">
    <citation type="submission" date="2024-05" db="EMBL/GenBank/DDBJ databases">
        <title>Isolation and characterization of Sporomusa carbonis sp. nov., a carboxydotrophic hydrogenogen in the genus of Sporomusa isolated from a charcoal burning pile.</title>
        <authorList>
            <person name="Boeer T."/>
            <person name="Rosenbaum F."/>
            <person name="Eysell L."/>
            <person name="Mueller V."/>
            <person name="Daniel R."/>
            <person name="Poehlein A."/>
        </authorList>
    </citation>
    <scope>NUCLEOTIDE SEQUENCE [LARGE SCALE GENOMIC DNA]</scope>
    <source>
        <strain evidence="6">DSM 10669</strain>
    </source>
</reference>
<protein>
    <submittedName>
        <fullName evidence="6">ABC transporter ATP-binding protein YxlF</fullName>
        <ecNumber evidence="6">3.6.3.-</ecNumber>
    </submittedName>
</protein>
<organism evidence="6 7">
    <name type="scientific">Sporomusa silvacetica DSM 10669</name>
    <dbReference type="NCBI Taxonomy" id="1123289"/>
    <lineage>
        <taxon>Bacteria</taxon>
        <taxon>Bacillati</taxon>
        <taxon>Bacillota</taxon>
        <taxon>Negativicutes</taxon>
        <taxon>Selenomonadales</taxon>
        <taxon>Sporomusaceae</taxon>
        <taxon>Sporomusa</taxon>
    </lineage>
</organism>
<keyword evidence="6" id="KW-0378">Hydrolase</keyword>
<evidence type="ECO:0000256" key="3">
    <source>
        <dbReference type="ARBA" id="ARBA00022748"/>
    </source>
</evidence>
<keyword evidence="4 6" id="KW-0067">ATP-binding</keyword>
<proteinExistence type="predicted"/>
<feature type="domain" description="ABC transporter" evidence="5">
    <location>
        <begin position="7"/>
        <end position="209"/>
    </location>
</feature>
<evidence type="ECO:0000259" key="5">
    <source>
        <dbReference type="PROSITE" id="PS50893"/>
    </source>
</evidence>
<dbReference type="EMBL" id="CP155573">
    <property type="protein sequence ID" value="XFO67481.1"/>
    <property type="molecule type" value="Genomic_DNA"/>
</dbReference>
<dbReference type="InterPro" id="IPR003439">
    <property type="entry name" value="ABC_transporter-like_ATP-bd"/>
</dbReference>
<dbReference type="SMART" id="SM00382">
    <property type="entry name" value="AAA"/>
    <property type="match status" value="1"/>
</dbReference>
<dbReference type="InterPro" id="IPR005895">
    <property type="entry name" value="ABC_transptr_haem_export_CcmA"/>
</dbReference>
<dbReference type="GO" id="GO:0005524">
    <property type="term" value="F:ATP binding"/>
    <property type="evidence" value="ECO:0007669"/>
    <property type="project" value="UniProtKB-KW"/>
</dbReference>
<accession>A0ABZ3IP31</accession>
<dbReference type="GO" id="GO:0016787">
    <property type="term" value="F:hydrolase activity"/>
    <property type="evidence" value="ECO:0007669"/>
    <property type="project" value="UniProtKB-KW"/>
</dbReference>
<dbReference type="EC" id="3.6.3.-" evidence="6"/>
<dbReference type="InterPro" id="IPR003593">
    <property type="entry name" value="AAA+_ATPase"/>
</dbReference>
<evidence type="ECO:0000256" key="4">
    <source>
        <dbReference type="ARBA" id="ARBA00022840"/>
    </source>
</evidence>
<evidence type="ECO:0000313" key="6">
    <source>
        <dbReference type="EMBL" id="XFO67481.1"/>
    </source>
</evidence>
<dbReference type="PANTHER" id="PTHR42939:SF1">
    <property type="entry name" value="ABC TRANSPORTER ATP-BINDING PROTEIN ALBC-RELATED"/>
    <property type="match status" value="1"/>
</dbReference>
<evidence type="ECO:0000256" key="2">
    <source>
        <dbReference type="ARBA" id="ARBA00022741"/>
    </source>
</evidence>
<dbReference type="RefSeq" id="WP_094604240.1">
    <property type="nucleotide sequence ID" value="NZ_CP155573.1"/>
</dbReference>
<dbReference type="InterPro" id="IPR051782">
    <property type="entry name" value="ABC_Transporter_VariousFunc"/>
</dbReference>
<dbReference type="PROSITE" id="PS50893">
    <property type="entry name" value="ABC_TRANSPORTER_2"/>
    <property type="match status" value="1"/>
</dbReference>
<keyword evidence="1" id="KW-0813">Transport</keyword>
<dbReference type="NCBIfam" id="TIGR01189">
    <property type="entry name" value="ccmA"/>
    <property type="match status" value="1"/>
</dbReference>
<dbReference type="Pfam" id="PF00005">
    <property type="entry name" value="ABC_tran"/>
    <property type="match status" value="1"/>
</dbReference>